<dbReference type="EMBL" id="LZYO01000052">
    <property type="protein sequence ID" value="ODH39462.1"/>
    <property type="molecule type" value="Genomic_DNA"/>
</dbReference>
<comment type="caution">
    <text evidence="2">The sequence shown here is derived from an EMBL/GenBank/DDBJ whole genome shotgun (WGS) entry which is preliminary data.</text>
</comment>
<proteinExistence type="predicted"/>
<gene>
    <name evidence="2" type="ORF">ACO22_01919</name>
</gene>
<protein>
    <submittedName>
        <fullName evidence="2">Uncharacterized protein</fullName>
    </submittedName>
</protein>
<dbReference type="Proteomes" id="UP000242814">
    <property type="component" value="Unassembled WGS sequence"/>
</dbReference>
<feature type="region of interest" description="Disordered" evidence="1">
    <location>
        <begin position="53"/>
        <end position="81"/>
    </location>
</feature>
<reference evidence="2 3" key="1">
    <citation type="submission" date="2016-06" db="EMBL/GenBank/DDBJ databases">
        <authorList>
            <person name="Kjaerup R.B."/>
            <person name="Dalgaard T.S."/>
            <person name="Juul-Madsen H.R."/>
        </authorList>
    </citation>
    <scope>NUCLEOTIDE SEQUENCE [LARGE SCALE GENOMIC DNA]</scope>
    <source>
        <strain evidence="2 3">Pb300</strain>
    </source>
</reference>
<feature type="compositionally biased region" description="Basic and acidic residues" evidence="1">
    <location>
        <begin position="1"/>
        <end position="10"/>
    </location>
</feature>
<evidence type="ECO:0000313" key="2">
    <source>
        <dbReference type="EMBL" id="ODH39462.1"/>
    </source>
</evidence>
<name>A0A1D2JKC6_PARBR</name>
<evidence type="ECO:0000313" key="3">
    <source>
        <dbReference type="Proteomes" id="UP000242814"/>
    </source>
</evidence>
<organism evidence="2 3">
    <name type="scientific">Paracoccidioides brasiliensis</name>
    <dbReference type="NCBI Taxonomy" id="121759"/>
    <lineage>
        <taxon>Eukaryota</taxon>
        <taxon>Fungi</taxon>
        <taxon>Dikarya</taxon>
        <taxon>Ascomycota</taxon>
        <taxon>Pezizomycotina</taxon>
        <taxon>Eurotiomycetes</taxon>
        <taxon>Eurotiomycetidae</taxon>
        <taxon>Onygenales</taxon>
        <taxon>Ajellomycetaceae</taxon>
        <taxon>Paracoccidioides</taxon>
    </lineage>
</organism>
<sequence length="81" mass="8705">MRRCPGDLHLGHGGKGSEGPSAYRTATNNPSSPGRRKSGVYSFLRSTLTTYKRMEPWTLESPGEKQRADQRSPAGGGPGES</sequence>
<accession>A0A1D2JKC6</accession>
<feature type="region of interest" description="Disordered" evidence="1">
    <location>
        <begin position="1"/>
        <end position="40"/>
    </location>
</feature>
<evidence type="ECO:0000256" key="1">
    <source>
        <dbReference type="SAM" id="MobiDB-lite"/>
    </source>
</evidence>
<dbReference type="AlphaFoldDB" id="A0A1D2JKC6"/>